<evidence type="ECO:0000256" key="6">
    <source>
        <dbReference type="ARBA" id="ARBA00022806"/>
    </source>
</evidence>
<evidence type="ECO:0000256" key="5">
    <source>
        <dbReference type="ARBA" id="ARBA00022801"/>
    </source>
</evidence>
<dbReference type="FunFam" id="3.40.50.300:FF:001201">
    <property type="entry name" value="ATP-dependent DNA helicase UvrD2"/>
    <property type="match status" value="1"/>
</dbReference>
<dbReference type="FunFam" id="1.10.486.10:FF:000001">
    <property type="entry name" value="DNA helicase"/>
    <property type="match status" value="1"/>
</dbReference>
<evidence type="ECO:0000256" key="14">
    <source>
        <dbReference type="ARBA" id="ARBA00048988"/>
    </source>
</evidence>
<evidence type="ECO:0000256" key="9">
    <source>
        <dbReference type="ARBA" id="ARBA00023204"/>
    </source>
</evidence>
<keyword evidence="10" id="KW-0413">Isomerase</keyword>
<dbReference type="GO" id="GO:0003677">
    <property type="term" value="F:DNA binding"/>
    <property type="evidence" value="ECO:0007669"/>
    <property type="project" value="UniProtKB-KW"/>
</dbReference>
<evidence type="ECO:0000256" key="13">
    <source>
        <dbReference type="ARBA" id="ARBA00034923"/>
    </source>
</evidence>
<dbReference type="RefSeq" id="WP_047976305.1">
    <property type="nucleotide sequence ID" value="NZ_JWIZ01000014.1"/>
</dbReference>
<dbReference type="GO" id="GO:0043138">
    <property type="term" value="F:3'-5' DNA helicase activity"/>
    <property type="evidence" value="ECO:0007669"/>
    <property type="project" value="UniProtKB-EC"/>
</dbReference>
<dbReference type="FunFam" id="1.10.10.160:FF:000002">
    <property type="entry name" value="DNA helicase"/>
    <property type="match status" value="1"/>
</dbReference>
<dbReference type="GO" id="GO:0033202">
    <property type="term" value="C:DNA helicase complex"/>
    <property type="evidence" value="ECO:0007669"/>
    <property type="project" value="TreeGrafter"/>
</dbReference>
<keyword evidence="5 16" id="KW-0378">Hydrolase</keyword>
<evidence type="ECO:0000256" key="16">
    <source>
        <dbReference type="PROSITE-ProRule" id="PRU00560"/>
    </source>
</evidence>
<dbReference type="GO" id="GO:0005829">
    <property type="term" value="C:cytosol"/>
    <property type="evidence" value="ECO:0007669"/>
    <property type="project" value="TreeGrafter"/>
</dbReference>
<dbReference type="PANTHER" id="PTHR11070:SF2">
    <property type="entry name" value="ATP-DEPENDENT DNA HELICASE SRS2"/>
    <property type="match status" value="1"/>
</dbReference>
<keyword evidence="7 16" id="KW-0067">ATP-binding</keyword>
<keyword evidence="9" id="KW-0234">DNA repair</keyword>
<dbReference type="Gene3D" id="3.40.50.300">
    <property type="entry name" value="P-loop containing nucleotide triphosphate hydrolases"/>
    <property type="match status" value="2"/>
</dbReference>
<keyword evidence="4" id="KW-0227">DNA damage</keyword>
<dbReference type="PROSITE" id="PS51217">
    <property type="entry name" value="UVRD_HELICASE_CTER"/>
    <property type="match status" value="1"/>
</dbReference>
<dbReference type="GO" id="GO:0000725">
    <property type="term" value="P:recombinational repair"/>
    <property type="evidence" value="ECO:0007669"/>
    <property type="project" value="TreeGrafter"/>
</dbReference>
<dbReference type="CDD" id="cd17932">
    <property type="entry name" value="DEXQc_UvrD"/>
    <property type="match status" value="1"/>
</dbReference>
<dbReference type="InterPro" id="IPR005753">
    <property type="entry name" value="DNA_helicase_ATP-dep_UvrD"/>
</dbReference>
<comment type="catalytic activity">
    <reaction evidence="14">
        <text>ATP + H2O = ADP + phosphate + H(+)</text>
        <dbReference type="Rhea" id="RHEA:13065"/>
        <dbReference type="ChEBI" id="CHEBI:15377"/>
        <dbReference type="ChEBI" id="CHEBI:15378"/>
        <dbReference type="ChEBI" id="CHEBI:30616"/>
        <dbReference type="ChEBI" id="CHEBI:43474"/>
        <dbReference type="ChEBI" id="CHEBI:456216"/>
        <dbReference type="EC" id="5.6.2.4"/>
    </reaction>
</comment>
<dbReference type="InterPro" id="IPR000212">
    <property type="entry name" value="DNA_helicase_UvrD/REP"/>
</dbReference>
<evidence type="ECO:0000256" key="10">
    <source>
        <dbReference type="ARBA" id="ARBA00023235"/>
    </source>
</evidence>
<dbReference type="SUPFAM" id="SSF52540">
    <property type="entry name" value="P-loop containing nucleoside triphosphate hydrolases"/>
    <property type="match status" value="1"/>
</dbReference>
<dbReference type="Pfam" id="PF13361">
    <property type="entry name" value="UvrD_C"/>
    <property type="match status" value="1"/>
</dbReference>
<feature type="binding site" evidence="16">
    <location>
        <begin position="30"/>
        <end position="37"/>
    </location>
    <ligand>
        <name>ATP</name>
        <dbReference type="ChEBI" id="CHEBI:30616"/>
    </ligand>
</feature>
<evidence type="ECO:0000259" key="17">
    <source>
        <dbReference type="PROSITE" id="PS51198"/>
    </source>
</evidence>
<reference evidence="19 20" key="1">
    <citation type="submission" date="2014-12" db="EMBL/GenBank/DDBJ databases">
        <title>Reclassification of Actinobacillus muris as Muribacter muris.</title>
        <authorList>
            <person name="Christensen H."/>
            <person name="Nicklas W."/>
            <person name="Bisgaard M."/>
        </authorList>
    </citation>
    <scope>NUCLEOTIDE SEQUENCE [LARGE SCALE GENOMIC DNA]</scope>
    <source>
        <strain evidence="19 20">Ackerman80-443D</strain>
    </source>
</reference>
<dbReference type="InterPro" id="IPR014017">
    <property type="entry name" value="DNA_helicase_UvrD-like_C"/>
</dbReference>
<evidence type="ECO:0000256" key="3">
    <source>
        <dbReference type="ARBA" id="ARBA00022741"/>
    </source>
</evidence>
<dbReference type="InterPro" id="IPR027417">
    <property type="entry name" value="P-loop_NTPase"/>
</dbReference>
<dbReference type="PROSITE" id="PS51198">
    <property type="entry name" value="UVRD_HELICASE_ATP_BIND"/>
    <property type="match status" value="1"/>
</dbReference>
<dbReference type="InterPro" id="IPR014016">
    <property type="entry name" value="UvrD-like_ATP-bd"/>
</dbReference>
<keyword evidence="8" id="KW-0238">DNA-binding</keyword>
<dbReference type="GO" id="GO:0016887">
    <property type="term" value="F:ATP hydrolysis activity"/>
    <property type="evidence" value="ECO:0007669"/>
    <property type="project" value="RHEA"/>
</dbReference>
<evidence type="ECO:0000256" key="11">
    <source>
        <dbReference type="ARBA" id="ARBA00034617"/>
    </source>
</evidence>
<dbReference type="Pfam" id="PF00580">
    <property type="entry name" value="UvrD-helicase"/>
    <property type="match status" value="1"/>
</dbReference>
<evidence type="ECO:0000256" key="15">
    <source>
        <dbReference type="ARBA" id="ARBA00074869"/>
    </source>
</evidence>
<dbReference type="GO" id="GO:0006260">
    <property type="term" value="P:DNA replication"/>
    <property type="evidence" value="ECO:0007669"/>
    <property type="project" value="UniProtKB-KW"/>
</dbReference>
<keyword evidence="2" id="KW-0235">DNA replication</keyword>
<protein>
    <recommendedName>
        <fullName evidence="15">DNA helicase II</fullName>
        <ecNumber evidence="12">5.6.2.4</ecNumber>
    </recommendedName>
    <alternativeName>
        <fullName evidence="13">DNA 3'-5' helicase II</fullName>
    </alternativeName>
</protein>
<organism evidence="19 20">
    <name type="scientific">Muribacter muris</name>
    <dbReference type="NCBI Taxonomy" id="67855"/>
    <lineage>
        <taxon>Bacteria</taxon>
        <taxon>Pseudomonadati</taxon>
        <taxon>Pseudomonadota</taxon>
        <taxon>Gammaproteobacteria</taxon>
        <taxon>Pasteurellales</taxon>
        <taxon>Pasteurellaceae</taxon>
        <taxon>Muribacter</taxon>
    </lineage>
</organism>
<evidence type="ECO:0000313" key="19">
    <source>
        <dbReference type="EMBL" id="KMK52088.1"/>
    </source>
</evidence>
<feature type="domain" description="UvrD-like helicase ATP-binding" evidence="17">
    <location>
        <begin position="9"/>
        <end position="291"/>
    </location>
</feature>
<keyword evidence="20" id="KW-1185">Reference proteome</keyword>
<dbReference type="PANTHER" id="PTHR11070">
    <property type="entry name" value="UVRD / RECB / PCRA DNA HELICASE FAMILY MEMBER"/>
    <property type="match status" value="1"/>
</dbReference>
<dbReference type="EMBL" id="JWIZ01000014">
    <property type="protein sequence ID" value="KMK52088.1"/>
    <property type="molecule type" value="Genomic_DNA"/>
</dbReference>
<evidence type="ECO:0000256" key="8">
    <source>
        <dbReference type="ARBA" id="ARBA00023125"/>
    </source>
</evidence>
<keyword evidence="6 16" id="KW-0347">Helicase</keyword>
<evidence type="ECO:0000256" key="2">
    <source>
        <dbReference type="ARBA" id="ARBA00022705"/>
    </source>
</evidence>
<dbReference type="NCBIfam" id="TIGR01075">
    <property type="entry name" value="uvrD"/>
    <property type="match status" value="1"/>
</dbReference>
<comment type="catalytic activity">
    <reaction evidence="11">
        <text>Couples ATP hydrolysis with the unwinding of duplex DNA by translocating in the 3'-5' direction.</text>
        <dbReference type="EC" id="5.6.2.4"/>
    </reaction>
</comment>
<dbReference type="Gene3D" id="1.10.486.10">
    <property type="entry name" value="PCRA, domain 4"/>
    <property type="match status" value="1"/>
</dbReference>
<dbReference type="AlphaFoldDB" id="A0A0J5P6S3"/>
<evidence type="ECO:0000256" key="4">
    <source>
        <dbReference type="ARBA" id="ARBA00022763"/>
    </source>
</evidence>
<dbReference type="Proteomes" id="UP000036270">
    <property type="component" value="Unassembled WGS sequence"/>
</dbReference>
<name>A0A0J5P6S3_9PAST</name>
<accession>A0A0J5P6S3</accession>
<dbReference type="NCBIfam" id="NF008743">
    <property type="entry name" value="PRK11773.1"/>
    <property type="match status" value="1"/>
</dbReference>
<dbReference type="PATRIC" id="fig|67855.3.peg.354"/>
<dbReference type="InterPro" id="IPR013986">
    <property type="entry name" value="DExx_box_DNA_helicase_dom_sf"/>
</dbReference>
<dbReference type="Pfam" id="PF21196">
    <property type="entry name" value="PcrA_UvrD_tudor"/>
    <property type="match status" value="1"/>
</dbReference>
<gene>
    <name evidence="19" type="primary">uvrD</name>
    <name evidence="19" type="ORF">RO21_02915</name>
</gene>
<dbReference type="GO" id="GO:0042802">
    <property type="term" value="F:identical protein binding"/>
    <property type="evidence" value="ECO:0007669"/>
    <property type="project" value="UniProtKB-ARBA"/>
</dbReference>
<proteinExistence type="inferred from homology"/>
<evidence type="ECO:0000313" key="20">
    <source>
        <dbReference type="Proteomes" id="UP000036270"/>
    </source>
</evidence>
<evidence type="ECO:0000259" key="18">
    <source>
        <dbReference type="PROSITE" id="PS51217"/>
    </source>
</evidence>
<dbReference type="Gene3D" id="1.10.10.160">
    <property type="match status" value="1"/>
</dbReference>
<feature type="domain" description="UvrD-like helicase C-terminal" evidence="18">
    <location>
        <begin position="292"/>
        <end position="569"/>
    </location>
</feature>
<comment type="caution">
    <text evidence="19">The sequence shown here is derived from an EMBL/GenBank/DDBJ whole genome shotgun (WGS) entry which is preliminary data.</text>
</comment>
<dbReference type="STRING" id="67855.RO21_02915"/>
<dbReference type="GO" id="GO:0005524">
    <property type="term" value="F:ATP binding"/>
    <property type="evidence" value="ECO:0007669"/>
    <property type="project" value="UniProtKB-UniRule"/>
</dbReference>
<comment type="similarity">
    <text evidence="1">Belongs to the helicase family. UvrD subfamily.</text>
</comment>
<evidence type="ECO:0000256" key="1">
    <source>
        <dbReference type="ARBA" id="ARBA00009922"/>
    </source>
</evidence>
<dbReference type="EC" id="5.6.2.4" evidence="12"/>
<evidence type="ECO:0000256" key="12">
    <source>
        <dbReference type="ARBA" id="ARBA00034808"/>
    </source>
</evidence>
<keyword evidence="3 16" id="KW-0547">Nucleotide-binding</keyword>
<evidence type="ECO:0000256" key="7">
    <source>
        <dbReference type="ARBA" id="ARBA00022840"/>
    </source>
</evidence>
<sequence>MTDFSLLLDGLNDKQREAVAAPIGNYLVLAGAGSGKTRVLTHRIAWLIGVENVPESNILAVTFTNKAAAEMRHRIEYTLSQSSDHRLFGMWVGTFHSVANRLLRAHYLDAQLPQDFQIMDTEDQQRLIKRLMKLHNIDEKHYPPKQVAWFINAQKDQGLRAKDILSQDDEHGKVLVQIYQIYQEACDRAGLLDFAELLIRSYELFKFNPLILKRYQQRFQHILIDEFQDTNHIQYKLIRLLAGDSGKVMIVGDDDQSIYGWRGAQVENIQRFLDNYAQVQTIRLEQNYRSTGHILNSANALIANNNSRLGKNLWTDSGDGDPVEIYCAFNELDEARFVASQIKRWTEDEGELNECAVLYRSNSQSRVIEEAFIQANIPYRIYGGMRFFERQEIKDALAYLRLIANRQDDAAFERIVNTPPRSIGDRTLDALRQITRSRQLTLWQAIQVAIQEEHLSGRAAAALLRFVELINALEQETEQMPLFEQTDFVIKKSGLYEMYQQEKGDKGEVRIENLEELVTATRQFVKPDEADEMSDLTAFLTHASLEAGETQAAPNQDYVEMMTLHSAKGLEFPRVFMVGVEEGIFPSGMSHDEGRLQEERRLAYVGITRAKRKLTISYAENRRLYGKEERHLPSRFIAELPEEHIREVRLRGNINRPANFANSRVRPNTDSGVENKAEWQMGQKVRHEKFGQGTIINVEGGGEQTRLQIAFVQQGIKWLIAKVAKLEKI</sequence>
<dbReference type="CDD" id="cd18807">
    <property type="entry name" value="SF1_C_UvrD"/>
    <property type="match status" value="1"/>
</dbReference>